<dbReference type="PROSITE" id="PS50181">
    <property type="entry name" value="FBOX"/>
    <property type="match status" value="1"/>
</dbReference>
<proteinExistence type="predicted"/>
<reference evidence="2 3" key="1">
    <citation type="submission" date="2019-10" db="EMBL/GenBank/DDBJ databases">
        <authorList>
            <person name="Palmer J.M."/>
        </authorList>
    </citation>
    <scope>NUCLEOTIDE SEQUENCE [LARGE SCALE GENOMIC DNA]</scope>
    <source>
        <strain evidence="2 3">TWF694</strain>
    </source>
</reference>
<dbReference type="AlphaFoldDB" id="A0AAV9X9E5"/>
<accession>A0AAV9X9E5</accession>
<evidence type="ECO:0000313" key="3">
    <source>
        <dbReference type="Proteomes" id="UP001365542"/>
    </source>
</evidence>
<organism evidence="2 3">
    <name type="scientific">Orbilia ellipsospora</name>
    <dbReference type="NCBI Taxonomy" id="2528407"/>
    <lineage>
        <taxon>Eukaryota</taxon>
        <taxon>Fungi</taxon>
        <taxon>Dikarya</taxon>
        <taxon>Ascomycota</taxon>
        <taxon>Pezizomycotina</taxon>
        <taxon>Orbiliomycetes</taxon>
        <taxon>Orbiliales</taxon>
        <taxon>Orbiliaceae</taxon>
        <taxon>Orbilia</taxon>
    </lineage>
</organism>
<dbReference type="Pfam" id="PF00646">
    <property type="entry name" value="F-box"/>
    <property type="match status" value="1"/>
</dbReference>
<evidence type="ECO:0000259" key="1">
    <source>
        <dbReference type="PROSITE" id="PS50181"/>
    </source>
</evidence>
<comment type="caution">
    <text evidence="2">The sequence shown here is derived from an EMBL/GenBank/DDBJ whole genome shotgun (WGS) entry which is preliminary data.</text>
</comment>
<gene>
    <name evidence="2" type="ORF">TWF694_011150</name>
</gene>
<protein>
    <recommendedName>
        <fullName evidence="1">F-box domain-containing protein</fullName>
    </recommendedName>
</protein>
<keyword evidence="3" id="KW-1185">Reference proteome</keyword>
<dbReference type="EMBL" id="JAVHJO010000008">
    <property type="protein sequence ID" value="KAK6538271.1"/>
    <property type="molecule type" value="Genomic_DNA"/>
</dbReference>
<sequence>MPIDLLSLPDDLLLMIMSFGDNESLLSLRAANSRFNDLLLTYPRQICDEIIKNHLCDPYIAHFFPEPTDHEIRFWGLRSHFEEYPYHVRQLHRFGVITEYLEAVEDILSFLSIRPPKIRGHHFSIKGRPRPNTETKRWVLIYFTMLYHHNTLNLSHLQLHRFWPNYIPHIFSQQWEDAVDWVERVLMAKIWQTVSADVNSSLWNSPGEIFPLLRTFVRHTHPVELGEVVNSCFQLEWSTGGMNRQVMLNFRAKMLPYGDVCETWTRLYKGTVHDKNIL</sequence>
<dbReference type="Proteomes" id="UP001365542">
    <property type="component" value="Unassembled WGS sequence"/>
</dbReference>
<dbReference type="InterPro" id="IPR001810">
    <property type="entry name" value="F-box_dom"/>
</dbReference>
<feature type="domain" description="F-box" evidence="1">
    <location>
        <begin position="2"/>
        <end position="54"/>
    </location>
</feature>
<evidence type="ECO:0000313" key="2">
    <source>
        <dbReference type="EMBL" id="KAK6538271.1"/>
    </source>
</evidence>
<name>A0AAV9X9E5_9PEZI</name>